<proteinExistence type="predicted"/>
<dbReference type="PATRIC" id="fig|749927.5.peg.3268"/>
<accession>A0A0H3D2T2</accession>
<evidence type="ECO:0000313" key="2">
    <source>
        <dbReference type="Proteomes" id="UP000000328"/>
    </source>
</evidence>
<name>A0A0H3D2T2_AMYMU</name>
<dbReference type="AlphaFoldDB" id="A0A0H3D2T2"/>
<dbReference type="KEGG" id="amd:AMED_3164"/>
<sequence length="633" mass="69023">MFVGRTSVLELIGELTEPRGENAPAGPRPVLILTGCGGSGRTAILQEALRTWRDRTASVLVQPLVPDGEQTSLRPLLTSIMLGLGVGVPGYPVTFPRSLVAQLAISADFAGLPPGDQLIRLRERLNEYKRKPALDSFLTALARDSFALVHVQVPGLSELVPGLAAEVTRSTLNRLYRGRGLMRLSWGDAVDWFRHQDLDFAKNPETTLIELSARAKSADALVRRSVDDVLVGAFLADLRRSHARVRGRPPQMLLLLDDGDVPEAMTFVRSLLRVRTAIAGSRPTPENRLPDPLTVVTTSAGPAAAGAVPWPGTEPVDGPRMRVDVTDLSSAEVLQLARSQDWTTSERTARTAFRLTHGHPAATAFVLRRLAENPRLLDDPDALLDGTDPDEDVPADRHLLRIFVRGLDPQRRPDDASVEALITLAAARTWQEAGTLVPLLPPPFGLGSPLYTSPTLWPAAGGGERRLHPLARYLGLRALATRPDARTGWEGVFRLLRGKTHPDDRAGRWHHELMLGGRAKVADALAVLLPELPSAEWLALFDAVVVTPDPRVTDLAEIQGIGRPPTPAGHTDALLGIVPALERDPCVTRPEDIAALRQLAWHGFLRLAESEGVADRQPFLERADRYSADRNRY</sequence>
<evidence type="ECO:0000313" key="1">
    <source>
        <dbReference type="EMBL" id="ADJ44955.1"/>
    </source>
</evidence>
<dbReference type="eggNOG" id="ENOG5033RGM">
    <property type="taxonomic scope" value="Bacteria"/>
</dbReference>
<dbReference type="HOGENOM" id="CLU_431921_0_0_11"/>
<gene>
    <name evidence="1" type="ordered locus">AMED_3164</name>
</gene>
<organism evidence="1 2">
    <name type="scientific">Amycolatopsis mediterranei (strain U-32)</name>
    <dbReference type="NCBI Taxonomy" id="749927"/>
    <lineage>
        <taxon>Bacteria</taxon>
        <taxon>Bacillati</taxon>
        <taxon>Actinomycetota</taxon>
        <taxon>Actinomycetes</taxon>
        <taxon>Pseudonocardiales</taxon>
        <taxon>Pseudonocardiaceae</taxon>
        <taxon>Amycolatopsis</taxon>
    </lineage>
</organism>
<dbReference type="EMBL" id="CP002000">
    <property type="protein sequence ID" value="ADJ44955.1"/>
    <property type="molecule type" value="Genomic_DNA"/>
</dbReference>
<dbReference type="RefSeq" id="WP_013225027.1">
    <property type="nucleotide sequence ID" value="NC_014318.1"/>
</dbReference>
<reference evidence="1 2" key="1">
    <citation type="journal article" date="2010" name="Cell Res.">
        <title>Complete genome sequence of the rifamycin SV-producing Amycolatopsis mediterranei U32 revealed its genetic characteristics in phylogeny and metabolism.</title>
        <authorList>
            <person name="Zhao W."/>
            <person name="Zhong Y."/>
            <person name="Yuan H."/>
            <person name="Wang J."/>
            <person name="Zheng H."/>
            <person name="Wang Y."/>
            <person name="Cen X."/>
            <person name="Xu F."/>
            <person name="Bai J."/>
            <person name="Han X."/>
            <person name="Lu G."/>
            <person name="Zhu Y."/>
            <person name="Shao Z."/>
            <person name="Yan H."/>
            <person name="Li C."/>
            <person name="Peng N."/>
            <person name="Zhang Z."/>
            <person name="Zhang Y."/>
            <person name="Lin W."/>
            <person name="Fan Y."/>
            <person name="Qin Z."/>
            <person name="Hu Y."/>
            <person name="Zhu B."/>
            <person name="Wang S."/>
            <person name="Ding X."/>
            <person name="Zhao G.P."/>
        </authorList>
    </citation>
    <scope>NUCLEOTIDE SEQUENCE [LARGE SCALE GENOMIC DNA]</scope>
    <source>
        <strain evidence="2">U-32</strain>
    </source>
</reference>
<dbReference type="GeneID" id="92870928"/>
<dbReference type="Proteomes" id="UP000000328">
    <property type="component" value="Chromosome"/>
</dbReference>
<dbReference type="OrthoDB" id="3512096at2"/>
<protein>
    <submittedName>
        <fullName evidence="1">Uncharacterized protein</fullName>
    </submittedName>
</protein>